<feature type="transmembrane region" description="Helical" evidence="2">
    <location>
        <begin position="6"/>
        <end position="32"/>
    </location>
</feature>
<keyword evidence="2" id="KW-1133">Transmembrane helix</keyword>
<accession>A0AAW0Y5A2</accession>
<feature type="compositionally biased region" description="Low complexity" evidence="1">
    <location>
        <begin position="44"/>
        <end position="63"/>
    </location>
</feature>
<dbReference type="AlphaFoldDB" id="A0AAW0Y5A2"/>
<evidence type="ECO:0000256" key="2">
    <source>
        <dbReference type="SAM" id="Phobius"/>
    </source>
</evidence>
<name>A0AAW0Y5A2_CHEQU</name>
<proteinExistence type="predicted"/>
<feature type="compositionally biased region" description="Low complexity" evidence="1">
    <location>
        <begin position="222"/>
        <end position="236"/>
    </location>
</feature>
<keyword evidence="2" id="KW-0812">Transmembrane</keyword>
<dbReference type="Proteomes" id="UP001445076">
    <property type="component" value="Unassembled WGS sequence"/>
</dbReference>
<feature type="region of interest" description="Disordered" evidence="1">
    <location>
        <begin position="214"/>
        <end position="242"/>
    </location>
</feature>
<evidence type="ECO:0000313" key="3">
    <source>
        <dbReference type="EMBL" id="KAK8747226.1"/>
    </source>
</evidence>
<feature type="region of interest" description="Disordered" evidence="1">
    <location>
        <begin position="40"/>
        <end position="95"/>
    </location>
</feature>
<sequence>MEYLRANWLYIAVSVGGVAVGVSFMFLLYCCLRSKLRHSREDPSATPSPSSHHSLPPCSPTLSGIHRERVPAKPRASRYQSSSSQPAVPTDSFETSSYIKKPVARISNGPPLRRAPTCPQDDAYFYTEPDYPSYILPDKIVCPSSEPFQLFDKSPKPHNNDSQNLKEFPSKTFPKVSSGNHAKFKTLGHYPSNLRPTPEHIVCSFNRRASPSCRLNATSENTPPTITLTSTSSSMSSPPPLPLPRDFPPRSPLRSPLGMPVLPPDPKIDKIEEATVEISMPSDNGIFRFAKHNPVMRPVTMALMEVDKKFRVKLKLALED</sequence>
<keyword evidence="4" id="KW-1185">Reference proteome</keyword>
<keyword evidence="2" id="KW-0472">Membrane</keyword>
<protein>
    <submittedName>
        <fullName evidence="3">Uncharacterized protein</fullName>
    </submittedName>
</protein>
<evidence type="ECO:0000256" key="1">
    <source>
        <dbReference type="SAM" id="MobiDB-lite"/>
    </source>
</evidence>
<feature type="compositionally biased region" description="Polar residues" evidence="1">
    <location>
        <begin position="78"/>
        <end position="95"/>
    </location>
</feature>
<reference evidence="3 4" key="1">
    <citation type="journal article" date="2024" name="BMC Genomics">
        <title>Genome assembly of redclaw crayfish (Cherax quadricarinatus) provides insights into its immune adaptation and hypoxia tolerance.</title>
        <authorList>
            <person name="Liu Z."/>
            <person name="Zheng J."/>
            <person name="Li H."/>
            <person name="Fang K."/>
            <person name="Wang S."/>
            <person name="He J."/>
            <person name="Zhou D."/>
            <person name="Weng S."/>
            <person name="Chi M."/>
            <person name="Gu Z."/>
            <person name="He J."/>
            <person name="Li F."/>
            <person name="Wang M."/>
        </authorList>
    </citation>
    <scope>NUCLEOTIDE SEQUENCE [LARGE SCALE GENOMIC DNA]</scope>
    <source>
        <strain evidence="3">ZL_2023a</strain>
    </source>
</reference>
<comment type="caution">
    <text evidence="3">The sequence shown here is derived from an EMBL/GenBank/DDBJ whole genome shotgun (WGS) entry which is preliminary data.</text>
</comment>
<organism evidence="3 4">
    <name type="scientific">Cherax quadricarinatus</name>
    <name type="common">Australian red claw crayfish</name>
    <dbReference type="NCBI Taxonomy" id="27406"/>
    <lineage>
        <taxon>Eukaryota</taxon>
        <taxon>Metazoa</taxon>
        <taxon>Ecdysozoa</taxon>
        <taxon>Arthropoda</taxon>
        <taxon>Crustacea</taxon>
        <taxon>Multicrustacea</taxon>
        <taxon>Malacostraca</taxon>
        <taxon>Eumalacostraca</taxon>
        <taxon>Eucarida</taxon>
        <taxon>Decapoda</taxon>
        <taxon>Pleocyemata</taxon>
        <taxon>Astacidea</taxon>
        <taxon>Parastacoidea</taxon>
        <taxon>Parastacidae</taxon>
        <taxon>Cherax</taxon>
    </lineage>
</organism>
<gene>
    <name evidence="3" type="ORF">OTU49_016695</name>
</gene>
<dbReference type="EMBL" id="JARKIK010000015">
    <property type="protein sequence ID" value="KAK8747226.1"/>
    <property type="molecule type" value="Genomic_DNA"/>
</dbReference>
<evidence type="ECO:0000313" key="4">
    <source>
        <dbReference type="Proteomes" id="UP001445076"/>
    </source>
</evidence>
<feature type="region of interest" description="Disordered" evidence="1">
    <location>
        <begin position="152"/>
        <end position="174"/>
    </location>
</feature>